<proteinExistence type="predicted"/>
<reference evidence="5" key="1">
    <citation type="journal article" date="2019" name="Sci. Rep.">
        <title>Draft genome of Tanacetum cinerariifolium, the natural source of mosquito coil.</title>
        <authorList>
            <person name="Yamashiro T."/>
            <person name="Shiraishi A."/>
            <person name="Satake H."/>
            <person name="Nakayama K."/>
        </authorList>
    </citation>
    <scope>NUCLEOTIDE SEQUENCE</scope>
</reference>
<evidence type="ECO:0000256" key="3">
    <source>
        <dbReference type="SAM" id="MobiDB-lite"/>
    </source>
</evidence>
<protein>
    <submittedName>
        <fullName evidence="5">Reverse transcriptase domain-containing protein</fullName>
    </submittedName>
</protein>
<dbReference type="Gene3D" id="2.40.70.10">
    <property type="entry name" value="Acid Proteases"/>
    <property type="match status" value="1"/>
</dbReference>
<feature type="compositionally biased region" description="Basic and acidic residues" evidence="3">
    <location>
        <begin position="1043"/>
        <end position="1065"/>
    </location>
</feature>
<dbReference type="InterPro" id="IPR001878">
    <property type="entry name" value="Znf_CCHC"/>
</dbReference>
<feature type="region of interest" description="Disordered" evidence="3">
    <location>
        <begin position="1035"/>
        <end position="1072"/>
    </location>
</feature>
<dbReference type="PANTHER" id="PTHR33067">
    <property type="entry name" value="RNA-DIRECTED DNA POLYMERASE-RELATED"/>
    <property type="match status" value="1"/>
</dbReference>
<keyword evidence="2" id="KW-0175">Coiled coil</keyword>
<evidence type="ECO:0000313" key="5">
    <source>
        <dbReference type="EMBL" id="GEU51096.1"/>
    </source>
</evidence>
<comment type="caution">
    <text evidence="5">The sequence shown here is derived from an EMBL/GenBank/DDBJ whole genome shotgun (WGS) entry which is preliminary data.</text>
</comment>
<feature type="domain" description="CCHC-type" evidence="4">
    <location>
        <begin position="757"/>
        <end position="771"/>
    </location>
</feature>
<dbReference type="Pfam" id="PF25597">
    <property type="entry name" value="SH3_retrovirus"/>
    <property type="match status" value="1"/>
</dbReference>
<dbReference type="PROSITE" id="PS50158">
    <property type="entry name" value="ZF_CCHC"/>
    <property type="match status" value="1"/>
</dbReference>
<dbReference type="GO" id="GO:0003676">
    <property type="term" value="F:nucleic acid binding"/>
    <property type="evidence" value="ECO:0007669"/>
    <property type="project" value="InterPro"/>
</dbReference>
<feature type="non-terminal residue" evidence="5">
    <location>
        <position position="1"/>
    </location>
</feature>
<dbReference type="PANTHER" id="PTHR33067:SF39">
    <property type="entry name" value="TRANSCRIPTION FACTOR INTERACTOR AND REGULATOR CCHC(ZN) FAMILY"/>
    <property type="match status" value="1"/>
</dbReference>
<name>A0A6L2KP68_TANCI</name>
<dbReference type="SUPFAM" id="SSF50630">
    <property type="entry name" value="Acid proteases"/>
    <property type="match status" value="1"/>
</dbReference>
<dbReference type="InterPro" id="IPR036875">
    <property type="entry name" value="Znf_CCHC_sf"/>
</dbReference>
<keyword evidence="5" id="KW-0808">Transferase</keyword>
<evidence type="ECO:0000256" key="1">
    <source>
        <dbReference type="PROSITE-ProRule" id="PRU00047"/>
    </source>
</evidence>
<evidence type="ECO:0000259" key="4">
    <source>
        <dbReference type="PROSITE" id="PS50158"/>
    </source>
</evidence>
<feature type="coiled-coil region" evidence="2">
    <location>
        <begin position="151"/>
        <end position="185"/>
    </location>
</feature>
<organism evidence="5">
    <name type="scientific">Tanacetum cinerariifolium</name>
    <name type="common">Dalmatian daisy</name>
    <name type="synonym">Chrysanthemum cinerariifolium</name>
    <dbReference type="NCBI Taxonomy" id="118510"/>
    <lineage>
        <taxon>Eukaryota</taxon>
        <taxon>Viridiplantae</taxon>
        <taxon>Streptophyta</taxon>
        <taxon>Embryophyta</taxon>
        <taxon>Tracheophyta</taxon>
        <taxon>Spermatophyta</taxon>
        <taxon>Magnoliopsida</taxon>
        <taxon>eudicotyledons</taxon>
        <taxon>Gunneridae</taxon>
        <taxon>Pentapetalae</taxon>
        <taxon>asterids</taxon>
        <taxon>campanulids</taxon>
        <taxon>Asterales</taxon>
        <taxon>Asteraceae</taxon>
        <taxon>Asteroideae</taxon>
        <taxon>Anthemideae</taxon>
        <taxon>Anthemidinae</taxon>
        <taxon>Tanacetum</taxon>
    </lineage>
</organism>
<evidence type="ECO:0000256" key="2">
    <source>
        <dbReference type="SAM" id="Coils"/>
    </source>
</evidence>
<dbReference type="SMART" id="SM00343">
    <property type="entry name" value="ZnF_C2HC"/>
    <property type="match status" value="1"/>
</dbReference>
<dbReference type="AlphaFoldDB" id="A0A6L2KP68"/>
<gene>
    <name evidence="5" type="ORF">Tci_023074</name>
</gene>
<dbReference type="CDD" id="cd00303">
    <property type="entry name" value="retropepsin_like"/>
    <property type="match status" value="1"/>
</dbReference>
<dbReference type="GO" id="GO:0008270">
    <property type="term" value="F:zinc ion binding"/>
    <property type="evidence" value="ECO:0007669"/>
    <property type="project" value="UniProtKB-KW"/>
</dbReference>
<dbReference type="EMBL" id="BKCJ010002814">
    <property type="protein sequence ID" value="GEU51096.1"/>
    <property type="molecule type" value="Genomic_DNA"/>
</dbReference>
<keyword evidence="1" id="KW-0862">Zinc</keyword>
<dbReference type="SUPFAM" id="SSF57756">
    <property type="entry name" value="Retrovirus zinc finger-like domains"/>
    <property type="match status" value="1"/>
</dbReference>
<keyword evidence="1" id="KW-0479">Metal-binding</keyword>
<dbReference type="Pfam" id="PF00098">
    <property type="entry name" value="zf-CCHC"/>
    <property type="match status" value="1"/>
</dbReference>
<accession>A0A6L2KP68</accession>
<dbReference type="InterPro" id="IPR057670">
    <property type="entry name" value="SH3_retrovirus"/>
</dbReference>
<dbReference type="InterPro" id="IPR021109">
    <property type="entry name" value="Peptidase_aspartic_dom_sf"/>
</dbReference>
<keyword evidence="5" id="KW-0695">RNA-directed DNA polymerase</keyword>
<dbReference type="Gene3D" id="4.10.60.10">
    <property type="entry name" value="Zinc finger, CCHC-type"/>
    <property type="match status" value="1"/>
</dbReference>
<dbReference type="GO" id="GO:0003964">
    <property type="term" value="F:RNA-directed DNA polymerase activity"/>
    <property type="evidence" value="ECO:0007669"/>
    <property type="project" value="UniProtKB-KW"/>
</dbReference>
<sequence>DRYKDLLRACPHHGFTELHHMDTFYNALNPADQDSLNAAAEIAKLTHAVNQQTSAVTTTMAAMLKQFQATPPPASVKAVKETCVTCGGAHLYYQSLTADGNTFPELRDNIQGYVSAAAVNYNQGNPDYCSPVMVNQIRPPATTQQNQNVHLNELEKVKRINEANMKAMQTQIDMVKNEVRNEMKNSIKTSLSNQTNEIKNMMASLLQMNTASTSWTGSLPSNTIANLKGELKAITTRSGLVIDGPTVPTPPQSINPKVDARVEETFTDLDLTDGYLEKVTRKLGDPRKFLIPCGFSELKCKALADLGASINLMPLYVWKKLGLPELISTRMTLKLANRAICTPARIARDVFVLVGKFTFPADFVIVDYKSDPRVPLILGRPFLRTARALVNVHGEEMILHDAKCNPTFSPHPELTSLKVNNDIFDSEGCNVLSEKLLDLDSTKDLHPPLHDNPLSGSTTYFPSSNPLLEEFTDELPPKYDDNLHLKDSINQKNLANLAHIFVDSIPEMFTDEHALDYSSPPIFDAYDDHFLEVESDAENVYNDPFNSKGEKIKESKLLIDELDLPCDFLPPFEYDSFISQEFSMVDAFPSTNNEDKIFNPVIENGNAPLKTQIVEGVETTIAPAIAEEKAIKKKFGGNAATKKTRRNLLKQQYKNFTASSSKKFLRSLSPEWNTHTIVWRKMSEIDTLSLDDLYNNLKIYEPEDLQQIHLDDLEKIDLRWQMAILTMRVKRFLKYTRRKFSVNGNGTIGFDKSKVECYNCHKKGHFARECRAPRSQDTKHNESTRRIVPVETPASTESVLCDGLGGYNWSVQAEYGYNAVPPPYTGNFLSPKHDLSVLEEFENEPIFTKPTFKKPAVETSEAKASIDKPKEGNPQIKLQDKGVIDNGCSRHMTKNMSYLTDYEEIDGGYVAFGGNPKEGKSQANVPYELPVSVLNTKDNLGKFDGKADEGFFVGFFFNSKAIRIFNNRTRIVEENLHIRFSENTPNIAGSGPNWLFNIDALTKLMNYKSVVTGNQSNGNADTKACDDVESKSYQVDRFQPLSDDGKKVDEDPRQESECKDQKTEDNVNSTNNVNAASTIGVNVVGANTNNEHPFDPEMPALEDISTFNFSSDHEEADINNMDTTIQVSPTSTIRIHKDHPFDQLIEHLNSTTHTRNMFKNLGEHGFITTTHQRTNHKDLQNYLFACFLSQEEPKKVIQALNDPSWIKAMHKELLQFKLQEV</sequence>
<keyword evidence="1" id="KW-0863">Zinc-finger</keyword>
<keyword evidence="5" id="KW-0548">Nucleotidyltransferase</keyword>